<gene>
    <name evidence="2" type="ORF">CLOTH_13090</name>
</gene>
<dbReference type="AlphaFoldDB" id="A0A1V4I6F3"/>
<evidence type="ECO:0000313" key="2">
    <source>
        <dbReference type="EMBL" id="OPJ55551.1"/>
    </source>
</evidence>
<feature type="domain" description="DUF2344" evidence="1">
    <location>
        <begin position="4"/>
        <end position="192"/>
    </location>
</feature>
<evidence type="ECO:0000259" key="1">
    <source>
        <dbReference type="Pfam" id="PF10105"/>
    </source>
</evidence>
<dbReference type="OrthoDB" id="9780488at2"/>
<dbReference type="NCBIfam" id="TIGR03936">
    <property type="entry name" value="sam_1_link_chp"/>
    <property type="match status" value="1"/>
</dbReference>
<comment type="caution">
    <text evidence="2">The sequence shown here is derived from an EMBL/GenBank/DDBJ whole genome shotgun (WGS) entry which is preliminary data.</text>
</comment>
<dbReference type="Proteomes" id="UP000190140">
    <property type="component" value="Unassembled WGS sequence"/>
</dbReference>
<proteinExistence type="predicted"/>
<name>A0A1V4I6F3_9FIRM</name>
<reference evidence="2 3" key="1">
    <citation type="submission" date="2017-03" db="EMBL/GenBank/DDBJ databases">
        <title>Genome sequence of Clostridium thermoalcaliphilum DSM 7309.</title>
        <authorList>
            <person name="Poehlein A."/>
            <person name="Daniel R."/>
        </authorList>
    </citation>
    <scope>NUCLEOTIDE SEQUENCE [LARGE SCALE GENOMIC DNA]</scope>
    <source>
        <strain evidence="2 3">DSM 7309</strain>
    </source>
</reference>
<evidence type="ECO:0000313" key="3">
    <source>
        <dbReference type="Proteomes" id="UP000190140"/>
    </source>
</evidence>
<keyword evidence="3" id="KW-1185">Reference proteome</keyword>
<protein>
    <recommendedName>
        <fullName evidence="1">DUF2344 domain-containing protein</fullName>
    </recommendedName>
</protein>
<accession>A0A1V4I6F3</accession>
<dbReference type="InterPro" id="IPR018768">
    <property type="entry name" value="DUF2344"/>
</dbReference>
<dbReference type="RefSeq" id="WP_079412296.1">
    <property type="nucleotide sequence ID" value="NZ_MZGW01000004.1"/>
</dbReference>
<dbReference type="STRING" id="29349.CLOTH_13090"/>
<dbReference type="Pfam" id="PF10105">
    <property type="entry name" value="DUF2344"/>
    <property type="match status" value="1"/>
</dbReference>
<dbReference type="EMBL" id="MZGW01000004">
    <property type="protein sequence ID" value="OPJ55551.1"/>
    <property type="molecule type" value="Genomic_DNA"/>
</dbReference>
<sequence>MPLIRCKFTKQNDIIYISHLDLLRLIDRTLRIAGIKVNFTQGFNPHPKIAFGQALSLGVSSLGEYVDIDINEEMSENEFIERINKVLPEGLKFIKAKYIDSTAPSLMGSITHGRYTIICNTDNEYSFDEVKNKINEFMNKEEIIDVRENKKGRLVDLNIRPMIRELNVISYEQNVLKLDTIISTGSSGNLKPNALIAKLNNIANLDIDVENLIIIRQDLYIENNGKLNTPI</sequence>
<organism evidence="2 3">
    <name type="scientific">Alkalithermobacter paradoxus</name>
    <dbReference type="NCBI Taxonomy" id="29349"/>
    <lineage>
        <taxon>Bacteria</taxon>
        <taxon>Bacillati</taxon>
        <taxon>Bacillota</taxon>
        <taxon>Clostridia</taxon>
        <taxon>Peptostreptococcales</taxon>
        <taxon>Tepidibacteraceae</taxon>
        <taxon>Alkalithermobacter</taxon>
    </lineage>
</organism>